<evidence type="ECO:0000256" key="12">
    <source>
        <dbReference type="ARBA" id="ARBA00052585"/>
    </source>
</evidence>
<dbReference type="Pfam" id="PF18076">
    <property type="entry name" value="FGAR-AT_N"/>
    <property type="match status" value="1"/>
</dbReference>
<feature type="active site" description="Nucleophile" evidence="14">
    <location>
        <position position="1192"/>
    </location>
</feature>
<keyword evidence="9 14" id="KW-0067">ATP-binding</keyword>
<dbReference type="InterPro" id="IPR036604">
    <property type="entry name" value="PurS-like_sf"/>
</dbReference>
<keyword evidence="10 14" id="KW-0460">Magnesium</keyword>
<dbReference type="GO" id="GO:0005737">
    <property type="term" value="C:cytoplasm"/>
    <property type="evidence" value="ECO:0007669"/>
    <property type="project" value="UniProtKB-SubCell"/>
</dbReference>
<dbReference type="Gene3D" id="3.90.650.10">
    <property type="entry name" value="PurM-like C-terminal domain"/>
    <property type="match status" value="2"/>
</dbReference>
<dbReference type="InterPro" id="IPR036676">
    <property type="entry name" value="PurM-like_C_sf"/>
</dbReference>
<evidence type="ECO:0000259" key="16">
    <source>
        <dbReference type="Pfam" id="PF02769"/>
    </source>
</evidence>
<evidence type="ECO:0000259" key="18">
    <source>
        <dbReference type="Pfam" id="PF18076"/>
    </source>
</evidence>
<dbReference type="NCBIfam" id="TIGR01735">
    <property type="entry name" value="FGAM_synt"/>
    <property type="match status" value="1"/>
</dbReference>
<dbReference type="FunFam" id="1.10.8.750:FF:000002">
    <property type="entry name" value="Phosphoribosylformylglycinamidine synthase"/>
    <property type="match status" value="1"/>
</dbReference>
<dbReference type="Gene3D" id="3.30.1330.10">
    <property type="entry name" value="PurM-like, N-terminal domain"/>
    <property type="match status" value="2"/>
</dbReference>
<dbReference type="InterPro" id="IPR010918">
    <property type="entry name" value="PurM-like_C_dom"/>
</dbReference>
<evidence type="ECO:0000256" key="14">
    <source>
        <dbReference type="HAMAP-Rule" id="MF_00419"/>
    </source>
</evidence>
<dbReference type="OrthoDB" id="9804441at2"/>
<dbReference type="Pfam" id="PF13507">
    <property type="entry name" value="GATase_5"/>
    <property type="match status" value="1"/>
</dbReference>
<dbReference type="InterPro" id="IPR036921">
    <property type="entry name" value="PurM-like_N_sf"/>
</dbReference>
<proteinExistence type="inferred from homology"/>
<keyword evidence="7 14" id="KW-0547">Nucleotide-binding</keyword>
<feature type="binding site" evidence="14">
    <location>
        <position position="910"/>
    </location>
    <ligand>
        <name>Mg(2+)</name>
        <dbReference type="ChEBI" id="CHEBI:18420"/>
    </ligand>
</feature>
<dbReference type="CDD" id="cd02204">
    <property type="entry name" value="PurL_repeat2"/>
    <property type="match status" value="1"/>
</dbReference>
<dbReference type="PANTHER" id="PTHR10099:SF1">
    <property type="entry name" value="PHOSPHORIBOSYLFORMYLGLYCINAMIDINE SYNTHASE"/>
    <property type="match status" value="1"/>
</dbReference>
<dbReference type="GO" id="GO:0046872">
    <property type="term" value="F:metal ion binding"/>
    <property type="evidence" value="ECO:0007669"/>
    <property type="project" value="UniProtKB-KW"/>
</dbReference>
<dbReference type="InterPro" id="IPR040707">
    <property type="entry name" value="FGAR-AT_N"/>
</dbReference>
<feature type="domain" description="FGAR-AT PurM N-terminal-like" evidence="19">
    <location>
        <begin position="669"/>
        <end position="826"/>
    </location>
</feature>
<dbReference type="CDD" id="cd01740">
    <property type="entry name" value="GATase1_FGAR_AT"/>
    <property type="match status" value="1"/>
</dbReference>
<dbReference type="HAMAP" id="MF_00419">
    <property type="entry name" value="PurL_1"/>
    <property type="match status" value="1"/>
</dbReference>
<feature type="domain" description="PurM-like C-terminal" evidence="16">
    <location>
        <begin position="859"/>
        <end position="1011"/>
    </location>
</feature>
<evidence type="ECO:0000256" key="6">
    <source>
        <dbReference type="ARBA" id="ARBA00022723"/>
    </source>
</evidence>
<dbReference type="FunFam" id="3.30.1330.10:FF:000005">
    <property type="entry name" value="Phosphoribosylformylglycinamidine synthase"/>
    <property type="match status" value="1"/>
</dbReference>
<evidence type="ECO:0000259" key="19">
    <source>
        <dbReference type="Pfam" id="PF22689"/>
    </source>
</evidence>
<dbReference type="Pfam" id="PF02769">
    <property type="entry name" value="AIRS_C"/>
    <property type="match status" value="2"/>
</dbReference>
<dbReference type="SUPFAM" id="SSF55326">
    <property type="entry name" value="PurM N-terminal domain-like"/>
    <property type="match status" value="2"/>
</dbReference>
<reference evidence="20 21" key="1">
    <citation type="submission" date="2019-02" db="EMBL/GenBank/DDBJ databases">
        <title>Aquabacterium sp. strain KMB7.</title>
        <authorList>
            <person name="Chen W.-M."/>
        </authorList>
    </citation>
    <scope>NUCLEOTIDE SEQUENCE [LARGE SCALE GENOMIC DNA]</scope>
    <source>
        <strain evidence="20 21">KMB7</strain>
    </source>
</reference>
<comment type="catalytic activity">
    <reaction evidence="12 14">
        <text>N(2)-formyl-N(1)-(5-phospho-beta-D-ribosyl)glycinamide + L-glutamine + ATP + H2O = 2-formamido-N(1)-(5-O-phospho-beta-D-ribosyl)acetamidine + L-glutamate + ADP + phosphate + H(+)</text>
        <dbReference type="Rhea" id="RHEA:17129"/>
        <dbReference type="ChEBI" id="CHEBI:15377"/>
        <dbReference type="ChEBI" id="CHEBI:15378"/>
        <dbReference type="ChEBI" id="CHEBI:29985"/>
        <dbReference type="ChEBI" id="CHEBI:30616"/>
        <dbReference type="ChEBI" id="CHEBI:43474"/>
        <dbReference type="ChEBI" id="CHEBI:58359"/>
        <dbReference type="ChEBI" id="CHEBI:147286"/>
        <dbReference type="ChEBI" id="CHEBI:147287"/>
        <dbReference type="ChEBI" id="CHEBI:456216"/>
        <dbReference type="EC" id="6.3.5.3"/>
    </reaction>
</comment>
<comment type="subunit">
    <text evidence="14">Monomer.</text>
</comment>
<feature type="binding site" evidence="14">
    <location>
        <position position="743"/>
    </location>
    <ligand>
        <name>Mg(2+)</name>
        <dbReference type="ChEBI" id="CHEBI:18420"/>
    </ligand>
</feature>
<dbReference type="InterPro" id="IPR041609">
    <property type="entry name" value="PurL_linker"/>
</dbReference>
<keyword evidence="4 14" id="KW-0963">Cytoplasm</keyword>
<dbReference type="EMBL" id="SIXI01000002">
    <property type="protein sequence ID" value="TBO32385.1"/>
    <property type="molecule type" value="Genomic_DNA"/>
</dbReference>
<dbReference type="PROSITE" id="PS51273">
    <property type="entry name" value="GATASE_TYPE_1"/>
    <property type="match status" value="1"/>
</dbReference>
<evidence type="ECO:0000313" key="20">
    <source>
        <dbReference type="EMBL" id="TBO32385.1"/>
    </source>
</evidence>
<keyword evidence="5 14" id="KW-0436">Ligase</keyword>
<feature type="domain" description="Phosphoribosylformylglycinamidine synthase N-terminal" evidence="18">
    <location>
        <begin position="38"/>
        <end position="166"/>
    </location>
</feature>
<evidence type="ECO:0000256" key="13">
    <source>
        <dbReference type="ARBA" id="ARBA00057317"/>
    </source>
</evidence>
<comment type="function">
    <text evidence="13 14">Phosphoribosylformylglycinamidine synthase involved in the purines biosynthetic pathway. Catalyzes the ATP-dependent conversion of formylglycinamide ribonucleotide (FGAR) and glutamine to yield formylglycinamidine ribonucleotide (FGAM) and glutamate.</text>
</comment>
<comment type="similarity">
    <text evidence="3 14">In the N-terminal section; belongs to the FGAMS family.</text>
</comment>
<feature type="binding site" evidence="14">
    <location>
        <position position="700"/>
    </location>
    <ligand>
        <name>Mg(2+)</name>
        <dbReference type="ChEBI" id="CHEBI:18420"/>
    </ligand>
</feature>
<dbReference type="FunFam" id="3.40.50.880:FF:000008">
    <property type="entry name" value="Phosphoribosylformylglycinamidine synthase"/>
    <property type="match status" value="1"/>
</dbReference>
<feature type="binding site" evidence="14">
    <location>
        <position position="739"/>
    </location>
    <ligand>
        <name>Mg(2+)</name>
        <dbReference type="ChEBI" id="CHEBI:18420"/>
    </ligand>
</feature>
<feature type="domain" description="PurM-like C-terminal" evidence="16">
    <location>
        <begin position="451"/>
        <end position="602"/>
    </location>
</feature>
<comment type="caution">
    <text evidence="20">The sequence shown here is derived from an EMBL/GenBank/DDBJ whole genome shotgun (WGS) entry which is preliminary data.</text>
</comment>
<accession>A0A4Q9H3G1</accession>
<feature type="active site" evidence="14">
    <location>
        <position position="1315"/>
    </location>
</feature>
<evidence type="ECO:0000256" key="15">
    <source>
        <dbReference type="SAM" id="MobiDB-lite"/>
    </source>
</evidence>
<dbReference type="GO" id="GO:0005524">
    <property type="term" value="F:ATP binding"/>
    <property type="evidence" value="ECO:0007669"/>
    <property type="project" value="UniProtKB-UniRule"/>
</dbReference>
<keyword evidence="21" id="KW-1185">Reference proteome</keyword>
<dbReference type="EC" id="6.3.5.3" evidence="14"/>
<dbReference type="Proteomes" id="UP000292120">
    <property type="component" value="Unassembled WGS sequence"/>
</dbReference>
<dbReference type="FunFam" id="3.30.1330.10:FF:000002">
    <property type="entry name" value="Phosphoribosylformylglycinamidine synthase"/>
    <property type="match status" value="1"/>
</dbReference>
<sequence>MTQLMHFEGGNALAPHQVQALLPKLQAINPKVTAVHARFVHWVAVDQALPAAELDKLGALLTYGDAYDGATEGDLIVVAPRLGTVSPWASKATDIAHNCGLGIRRVERVTEFRIAVKPGLLGTLTGGLAGGAKPLSADELSALAAVLHDRMTESVLLAREDAARLFDDKQGAPLAHVDVLGHGRKALEEANVTFGLALSDDEIDYLVNAFTGLKRNPTDVELTMFAQANSEHCRHKIFNAKFTIDGQAQDLSMFGMIRNTEKISPQHTVVAYSDNASVMEGHAIERWMPEGYTNAPQYKAREELAHVLMKVETHNHPTAISPFPGASTGAGGEIRDEGATGRGSRPKSGLTGFSVSNLNLPGTSEPWEQNPVGKPEHIASPLQIMIEGPLGGAAFNNEFGRANLGGYFRVFEQTVGEGEAGIRRGYHKPIMIAGGIGTISSEQTKKIVFGAGTLLIQLGGPGMRIGMAGAAASSMAAGTNSAALDFDSVQRGNPEIERRAQEVINHCWGLGANNPILAIHDVGAGGISNAFPELVDGAGKGARFDLSKVPLEESGMAPKEIWCNESQERYVLAIAPESLATFTAMCERERCPFGVIGTATEALELILEDTTRPEADRAVDMPMDVLLGKPPKMHRDVQRVVWDGGQVDLTGVNLGTVALDVLRHPTVASKRFLITIGDRTVGGLNHRDQMVGPWQVPVADVAVTLADFKGFAGEAMAMGERTPLASVNAPASGRMAVGEAITNLLAAPIELPRVKLSANWMAACGEAGEDAALYDTVKAVGMDLCPALGISIPVGKDSLSMRTKWSDGGQTKQVTAPVSLIVTSFASIADVRGTLTPQLITRENGQALDTTLVLIDLGEGKKRMGGSMLAQVLGQFGNDVPDLDNPEMLKATVSAVNALRAEGKLLAYHDRGDGGLWATVCEMAFAGHTGVAINVDMLVTEGDGISDSLADTGDSKNWAGQVGERRNELTLKALFNEELGVVLQVRTADRDAVLKTLREHGLGKHSHVIGKPILSGAGQHEVQVWRDAKDVFKAPLEQLHKTWDEVSWRIAQLRDNPACADSEHATIGQPNDPGMHVHLSFDPLDDVAAPFVRKARPKVAILREQGVNSHVEMAYAVAQGGFDTFDVHMSDLQAGRTRLDQYQGFIACGGFSYGDTLGAGEGWARSIMFNPQLAEQFQAFFGRSDTFALGVCNGCQMLAALSPIIPGAQDWPKFTHNQSTRFEARLSLVEVLDSPSLFFAGMAGSRLPIAVSHGEGFANFSQRGNAAQVHQAMRFVDHTGAPTEVYPFNPNGSPGGLTAVTTADGRFTAMMPHPERVFRNVQMSWTSGNLSDASPWLRMFRNARKWVG</sequence>
<keyword evidence="8 14" id="KW-0658">Purine biosynthesis</keyword>
<feature type="binding site" evidence="14">
    <location>
        <begin position="325"/>
        <end position="336"/>
    </location>
    <ligand>
        <name>ATP</name>
        <dbReference type="ChEBI" id="CHEBI:30616"/>
    </ligand>
</feature>
<dbReference type="SUPFAM" id="SSF82697">
    <property type="entry name" value="PurS-like"/>
    <property type="match status" value="1"/>
</dbReference>
<evidence type="ECO:0000256" key="3">
    <source>
        <dbReference type="ARBA" id="ARBA00008608"/>
    </source>
</evidence>
<dbReference type="Pfam" id="PF18072">
    <property type="entry name" value="FGAR-AT_linker"/>
    <property type="match status" value="1"/>
</dbReference>
<dbReference type="GO" id="GO:0004642">
    <property type="term" value="F:phosphoribosylformylglycinamidine synthase activity"/>
    <property type="evidence" value="ECO:0007669"/>
    <property type="project" value="UniProtKB-UniRule"/>
</dbReference>
<feature type="domain" description="Phosphoribosylformylglycinamidine synthase linker" evidence="17">
    <location>
        <begin position="187"/>
        <end position="236"/>
    </location>
</feature>
<evidence type="ECO:0000256" key="8">
    <source>
        <dbReference type="ARBA" id="ARBA00022755"/>
    </source>
</evidence>
<keyword evidence="6 14" id="KW-0479">Metal-binding</keyword>
<evidence type="ECO:0000256" key="9">
    <source>
        <dbReference type="ARBA" id="ARBA00022840"/>
    </source>
</evidence>
<evidence type="ECO:0000256" key="4">
    <source>
        <dbReference type="ARBA" id="ARBA00022490"/>
    </source>
</evidence>
<evidence type="ECO:0000256" key="7">
    <source>
        <dbReference type="ARBA" id="ARBA00022741"/>
    </source>
</evidence>
<evidence type="ECO:0000256" key="10">
    <source>
        <dbReference type="ARBA" id="ARBA00022842"/>
    </source>
</evidence>
<evidence type="ECO:0000259" key="17">
    <source>
        <dbReference type="Pfam" id="PF18072"/>
    </source>
</evidence>
<evidence type="ECO:0000256" key="11">
    <source>
        <dbReference type="ARBA" id="ARBA00022962"/>
    </source>
</evidence>
<dbReference type="NCBIfam" id="NF003672">
    <property type="entry name" value="PRK05297.1"/>
    <property type="match status" value="1"/>
</dbReference>
<gene>
    <name evidence="14" type="primary">purL</name>
    <name evidence="20" type="ORF">EYS42_04055</name>
</gene>
<dbReference type="InterPro" id="IPR029062">
    <property type="entry name" value="Class_I_gatase-like"/>
</dbReference>
<comment type="subcellular location">
    <subcellularLocation>
        <location evidence="1 14">Cytoplasm</location>
    </subcellularLocation>
</comment>
<dbReference type="Gene3D" id="3.40.50.880">
    <property type="match status" value="1"/>
</dbReference>
<dbReference type="UniPathway" id="UPA00074">
    <property type="reaction ID" value="UER00128"/>
</dbReference>
<comment type="pathway">
    <text evidence="2 14">Purine metabolism; IMP biosynthesis via de novo pathway; 5-amino-1-(5-phospho-D-ribosyl)imidazole from N(2)-formyl-N(1)-(5-phospho-D-ribosyl)glycinamide: step 1/2.</text>
</comment>
<dbReference type="InterPro" id="IPR010073">
    <property type="entry name" value="PurL_large"/>
</dbReference>
<dbReference type="Gene3D" id="1.10.8.750">
    <property type="entry name" value="Phosphoribosylformylglycinamidine synthase, linker domain"/>
    <property type="match status" value="1"/>
</dbReference>
<dbReference type="SUPFAM" id="SSF109736">
    <property type="entry name" value="FGAM synthase PurL, linker domain"/>
    <property type="match status" value="1"/>
</dbReference>
<evidence type="ECO:0000313" key="21">
    <source>
        <dbReference type="Proteomes" id="UP000292120"/>
    </source>
</evidence>
<organism evidence="20 21">
    <name type="scientific">Aquabacterium lacunae</name>
    <dbReference type="NCBI Taxonomy" id="2528630"/>
    <lineage>
        <taxon>Bacteria</taxon>
        <taxon>Pseudomonadati</taxon>
        <taxon>Pseudomonadota</taxon>
        <taxon>Betaproteobacteria</taxon>
        <taxon>Burkholderiales</taxon>
        <taxon>Aquabacterium</taxon>
    </lineage>
</organism>
<protein>
    <recommendedName>
        <fullName evidence="14">Phosphoribosylformylglycinamidine synthase</fullName>
        <shortName evidence="14">FGAM synthase</shortName>
        <shortName evidence="14">FGAMS</shortName>
        <ecNumber evidence="14">6.3.5.3</ecNumber>
    </recommendedName>
    <alternativeName>
        <fullName evidence="14">Formylglycinamide ribonucleotide amidotransferase</fullName>
        <shortName evidence="14">FGAR amidotransferase</shortName>
        <shortName evidence="14">FGAR-AT</shortName>
    </alternativeName>
</protein>
<feature type="binding site" evidence="14">
    <location>
        <position position="699"/>
    </location>
    <ligand>
        <name>ATP</name>
        <dbReference type="ChEBI" id="CHEBI:30616"/>
    </ligand>
</feature>
<dbReference type="Pfam" id="PF22689">
    <property type="entry name" value="FGAR-AT_PurM_N-like"/>
    <property type="match status" value="1"/>
</dbReference>
<name>A0A4Q9H3G1_9BURK</name>
<dbReference type="RefSeq" id="WP_130966599.1">
    <property type="nucleotide sequence ID" value="NZ_SIXI01000002.1"/>
</dbReference>
<dbReference type="SMART" id="SM01211">
    <property type="entry name" value="GATase_5"/>
    <property type="match status" value="1"/>
</dbReference>
<feature type="active site" evidence="14">
    <location>
        <position position="1313"/>
    </location>
</feature>
<dbReference type="SUPFAM" id="SSF56042">
    <property type="entry name" value="PurM C-terminal domain-like"/>
    <property type="match status" value="2"/>
</dbReference>
<dbReference type="GO" id="GO:0006189">
    <property type="term" value="P:'de novo' IMP biosynthetic process"/>
    <property type="evidence" value="ECO:0007669"/>
    <property type="project" value="UniProtKB-UniRule"/>
</dbReference>
<dbReference type="SUPFAM" id="SSF52317">
    <property type="entry name" value="Class I glutamine amidotransferase-like"/>
    <property type="match status" value="1"/>
</dbReference>
<dbReference type="FunFam" id="3.90.650.10:FF:000024">
    <property type="entry name" value="Phosphoribosylformylglycinamidine synthase"/>
    <property type="match status" value="1"/>
</dbReference>
<comment type="caution">
    <text evidence="14">Lacks conserved residue(s) required for the propagation of feature annotation.</text>
</comment>
<dbReference type="CDD" id="cd02203">
    <property type="entry name" value="PurL_repeat1"/>
    <property type="match status" value="1"/>
</dbReference>
<evidence type="ECO:0000256" key="1">
    <source>
        <dbReference type="ARBA" id="ARBA00004496"/>
    </source>
</evidence>
<evidence type="ECO:0000256" key="5">
    <source>
        <dbReference type="ARBA" id="ARBA00022598"/>
    </source>
</evidence>
<dbReference type="PANTHER" id="PTHR10099">
    <property type="entry name" value="PHOSPHORIBOSYLFORMYLGLYCINAMIDINE SYNTHASE"/>
    <property type="match status" value="1"/>
</dbReference>
<feature type="region of interest" description="Disordered" evidence="15">
    <location>
        <begin position="316"/>
        <end position="350"/>
    </location>
</feature>
<evidence type="ECO:0000256" key="2">
    <source>
        <dbReference type="ARBA" id="ARBA00004920"/>
    </source>
</evidence>
<dbReference type="InterPro" id="IPR055181">
    <property type="entry name" value="FGAR-AT_PurM_N-like"/>
</dbReference>
<keyword evidence="11 14" id="KW-0315">Glutamine amidotransferase</keyword>